<dbReference type="EMBL" id="JARKHS020021626">
    <property type="protein sequence ID" value="KAK8770108.1"/>
    <property type="molecule type" value="Genomic_DNA"/>
</dbReference>
<dbReference type="AlphaFoldDB" id="A0AAQ4E612"/>
<sequence length="286" mass="32275">EGKEEVTAEQLRAMFAEMKIPKLISPIPSPARDERPEESLELPAAPPEPEQMISKQPVPQVEECPKLKLQKEDKQRRFRKRALDWFEYVKKWEGAVAAPQPSGFAAYRSGSDEQQLRDPVGPAKRRLQGQASMGHCTSVSWNPQEHSAQVIIKWLWLMPHGRKVVPVVDVLVTLADKDLQFTFREEPLSHFCQDTGSMPIHRTCRFRVSTAGLIEQVQAQRTVHVDKGVQASSAHCEWSPPVEELSAKEAEQMVLQRQDSGQFLEEAAEKTTPEKEAPVEKGAELV</sequence>
<feature type="compositionally biased region" description="Basic and acidic residues" evidence="1">
    <location>
        <begin position="267"/>
        <end position="286"/>
    </location>
</feature>
<protein>
    <submittedName>
        <fullName evidence="2">Uncharacterized protein</fullName>
    </submittedName>
</protein>
<gene>
    <name evidence="2" type="ORF">V5799_013426</name>
</gene>
<keyword evidence="3" id="KW-1185">Reference proteome</keyword>
<evidence type="ECO:0000313" key="3">
    <source>
        <dbReference type="Proteomes" id="UP001321473"/>
    </source>
</evidence>
<feature type="region of interest" description="Disordered" evidence="1">
    <location>
        <begin position="22"/>
        <end position="63"/>
    </location>
</feature>
<dbReference type="Proteomes" id="UP001321473">
    <property type="component" value="Unassembled WGS sequence"/>
</dbReference>
<reference evidence="2 3" key="1">
    <citation type="journal article" date="2023" name="Arcadia Sci">
        <title>De novo assembly of a long-read Amblyomma americanum tick genome.</title>
        <authorList>
            <person name="Chou S."/>
            <person name="Poskanzer K.E."/>
            <person name="Rollins M."/>
            <person name="Thuy-Boun P.S."/>
        </authorList>
    </citation>
    <scope>NUCLEOTIDE SEQUENCE [LARGE SCALE GENOMIC DNA]</scope>
    <source>
        <strain evidence="2">F_SG_1</strain>
        <tissue evidence="2">Salivary glands</tissue>
    </source>
</reference>
<feature type="non-terminal residue" evidence="2">
    <location>
        <position position="1"/>
    </location>
</feature>
<name>A0AAQ4E612_AMBAM</name>
<proteinExistence type="predicted"/>
<feature type="region of interest" description="Disordered" evidence="1">
    <location>
        <begin position="258"/>
        <end position="286"/>
    </location>
</feature>
<accession>A0AAQ4E612</accession>
<comment type="caution">
    <text evidence="2">The sequence shown here is derived from an EMBL/GenBank/DDBJ whole genome shotgun (WGS) entry which is preliminary data.</text>
</comment>
<organism evidence="2 3">
    <name type="scientific">Amblyomma americanum</name>
    <name type="common">Lone star tick</name>
    <dbReference type="NCBI Taxonomy" id="6943"/>
    <lineage>
        <taxon>Eukaryota</taxon>
        <taxon>Metazoa</taxon>
        <taxon>Ecdysozoa</taxon>
        <taxon>Arthropoda</taxon>
        <taxon>Chelicerata</taxon>
        <taxon>Arachnida</taxon>
        <taxon>Acari</taxon>
        <taxon>Parasitiformes</taxon>
        <taxon>Ixodida</taxon>
        <taxon>Ixodoidea</taxon>
        <taxon>Ixodidae</taxon>
        <taxon>Amblyomminae</taxon>
        <taxon>Amblyomma</taxon>
    </lineage>
</organism>
<evidence type="ECO:0000313" key="2">
    <source>
        <dbReference type="EMBL" id="KAK8770108.1"/>
    </source>
</evidence>
<evidence type="ECO:0000256" key="1">
    <source>
        <dbReference type="SAM" id="MobiDB-lite"/>
    </source>
</evidence>